<feature type="binding site" evidence="6">
    <location>
        <begin position="48"/>
        <end position="49"/>
    </location>
    <ligand>
        <name>FAD</name>
        <dbReference type="ChEBI" id="CHEBI:57692"/>
    </ligand>
</feature>
<evidence type="ECO:0000256" key="6">
    <source>
        <dbReference type="PIRSR" id="PIRSR000189-1"/>
    </source>
</evidence>
<evidence type="ECO:0000256" key="3">
    <source>
        <dbReference type="ARBA" id="ARBA00022630"/>
    </source>
</evidence>
<evidence type="ECO:0000256" key="5">
    <source>
        <dbReference type="ARBA" id="ARBA00023002"/>
    </source>
</evidence>
<feature type="domain" description="FAD dependent oxidoreductase" evidence="7">
    <location>
        <begin position="7"/>
        <end position="348"/>
    </location>
</feature>
<dbReference type="PANTHER" id="PTHR11530">
    <property type="entry name" value="D-AMINO ACID OXIDASE"/>
    <property type="match status" value="1"/>
</dbReference>
<evidence type="ECO:0000313" key="9">
    <source>
        <dbReference type="Proteomes" id="UP000800097"/>
    </source>
</evidence>
<feature type="binding site" evidence="6">
    <location>
        <position position="243"/>
    </location>
    <ligand>
        <name>D-dopa</name>
        <dbReference type="ChEBI" id="CHEBI:149689"/>
    </ligand>
</feature>
<keyword evidence="4 6" id="KW-0274">FAD</keyword>
<keyword evidence="5" id="KW-0560">Oxidoreductase</keyword>
<evidence type="ECO:0000259" key="7">
    <source>
        <dbReference type="Pfam" id="PF01266"/>
    </source>
</evidence>
<comment type="similarity">
    <text evidence="2">Belongs to the DAMOX/DASOX family.</text>
</comment>
<dbReference type="SUPFAM" id="SSF51971">
    <property type="entry name" value="Nucleotide-binding domain"/>
    <property type="match status" value="1"/>
</dbReference>
<dbReference type="GO" id="GO:0003884">
    <property type="term" value="F:D-amino-acid oxidase activity"/>
    <property type="evidence" value="ECO:0007669"/>
    <property type="project" value="InterPro"/>
</dbReference>
<dbReference type="GO" id="GO:0005737">
    <property type="term" value="C:cytoplasm"/>
    <property type="evidence" value="ECO:0007669"/>
    <property type="project" value="TreeGrafter"/>
</dbReference>
<keyword evidence="3" id="KW-0285">Flavoprotein</keyword>
<dbReference type="Gene3D" id="3.30.9.10">
    <property type="entry name" value="D-Amino Acid Oxidase, subunit A, domain 2"/>
    <property type="match status" value="1"/>
</dbReference>
<sequence length="359" mass="39652">MSAEPHFLVLGAGVIGLTTALVLREQYPTSNITVVAKHFPGDRSIEYTSPWAGANWCSFANDNGPLERYDEVTFRRFEEILEKEGPECGLGRMGMWGVWDSPVEDTDLLTPQTGKIWYEELVGGITPLSEKDLPTGAVFGIDVKSTFRINTQVYLQWLQARALNKNISLIRRHYPSLTSLLSSFPNTTALFNCSALGSLSLTDVRDTSLYPTRGQTVLVAEPEVPIPRMYIRSPKRSDPDCAYVFPRPLGGGVILGGSREEGDWNGEPDMALAEKIMKSCCELCPELGPRWQDLQVISHNVGLRPSRKGGVRVELERWSNGVPVVHNYGHSGAGYQSSWGTAERAVELVKEALAARAKL</sequence>
<evidence type="ECO:0000256" key="4">
    <source>
        <dbReference type="ARBA" id="ARBA00022827"/>
    </source>
</evidence>
<dbReference type="EMBL" id="ML986489">
    <property type="protein sequence ID" value="KAF2277856.1"/>
    <property type="molecule type" value="Genomic_DNA"/>
</dbReference>
<gene>
    <name evidence="8" type="ORF">EI97DRAFT_431928</name>
</gene>
<proteinExistence type="inferred from homology"/>
<dbReference type="PANTHER" id="PTHR11530:SF16">
    <property type="entry name" value="D-AMINO ACID OXIDASE (AFU_ORTHOLOGUE AFUA_5G11290)"/>
    <property type="match status" value="1"/>
</dbReference>
<organism evidence="8 9">
    <name type="scientific">Westerdykella ornata</name>
    <dbReference type="NCBI Taxonomy" id="318751"/>
    <lineage>
        <taxon>Eukaryota</taxon>
        <taxon>Fungi</taxon>
        <taxon>Dikarya</taxon>
        <taxon>Ascomycota</taxon>
        <taxon>Pezizomycotina</taxon>
        <taxon>Dothideomycetes</taxon>
        <taxon>Pleosporomycetidae</taxon>
        <taxon>Pleosporales</taxon>
        <taxon>Sporormiaceae</taxon>
        <taxon>Westerdykella</taxon>
    </lineage>
</organism>
<protein>
    <submittedName>
        <fullName evidence="8">FAD dependent oxidoreductase</fullName>
    </submittedName>
</protein>
<accession>A0A6A6JQ98</accession>
<dbReference type="InterPro" id="IPR006181">
    <property type="entry name" value="D-amino_acid_oxidase_CS"/>
</dbReference>
<evidence type="ECO:0000256" key="2">
    <source>
        <dbReference type="ARBA" id="ARBA00006730"/>
    </source>
</evidence>
<dbReference type="Gene3D" id="3.40.50.720">
    <property type="entry name" value="NAD(P)-binding Rossmann-like Domain"/>
    <property type="match status" value="1"/>
</dbReference>
<dbReference type="PROSITE" id="PS00677">
    <property type="entry name" value="DAO"/>
    <property type="match status" value="1"/>
</dbReference>
<feature type="binding site" evidence="6">
    <location>
        <position position="332"/>
    </location>
    <ligand>
        <name>D-dopa</name>
        <dbReference type="ChEBI" id="CHEBI:149689"/>
    </ligand>
</feature>
<dbReference type="RefSeq" id="XP_033655395.1">
    <property type="nucleotide sequence ID" value="XM_033798050.1"/>
</dbReference>
<evidence type="ECO:0000256" key="1">
    <source>
        <dbReference type="ARBA" id="ARBA00001974"/>
    </source>
</evidence>
<evidence type="ECO:0000313" key="8">
    <source>
        <dbReference type="EMBL" id="KAF2277856.1"/>
    </source>
</evidence>
<feature type="binding site" evidence="6">
    <location>
        <position position="304"/>
    </location>
    <ligand>
        <name>D-dopa</name>
        <dbReference type="ChEBI" id="CHEBI:149689"/>
    </ligand>
</feature>
<dbReference type="SUPFAM" id="SSF54373">
    <property type="entry name" value="FAD-linked reductases, C-terminal domain"/>
    <property type="match status" value="1"/>
</dbReference>
<dbReference type="AlphaFoldDB" id="A0A6A6JQ98"/>
<dbReference type="GO" id="GO:0019478">
    <property type="term" value="P:D-amino acid catabolic process"/>
    <property type="evidence" value="ECO:0007669"/>
    <property type="project" value="TreeGrafter"/>
</dbReference>
<dbReference type="PIRSF" id="PIRSF000189">
    <property type="entry name" value="D-aa_oxidase"/>
    <property type="match status" value="1"/>
</dbReference>
<dbReference type="Proteomes" id="UP000800097">
    <property type="component" value="Unassembled WGS sequence"/>
</dbReference>
<dbReference type="OrthoDB" id="2015447at2759"/>
<dbReference type="InterPro" id="IPR006076">
    <property type="entry name" value="FAD-dep_OxRdtase"/>
</dbReference>
<dbReference type="GeneID" id="54551225"/>
<reference evidence="8" key="1">
    <citation type="journal article" date="2020" name="Stud. Mycol.">
        <title>101 Dothideomycetes genomes: a test case for predicting lifestyles and emergence of pathogens.</title>
        <authorList>
            <person name="Haridas S."/>
            <person name="Albert R."/>
            <person name="Binder M."/>
            <person name="Bloem J."/>
            <person name="Labutti K."/>
            <person name="Salamov A."/>
            <person name="Andreopoulos B."/>
            <person name="Baker S."/>
            <person name="Barry K."/>
            <person name="Bills G."/>
            <person name="Bluhm B."/>
            <person name="Cannon C."/>
            <person name="Castanera R."/>
            <person name="Culley D."/>
            <person name="Daum C."/>
            <person name="Ezra D."/>
            <person name="Gonzalez J."/>
            <person name="Henrissat B."/>
            <person name="Kuo A."/>
            <person name="Liang C."/>
            <person name="Lipzen A."/>
            <person name="Lutzoni F."/>
            <person name="Magnuson J."/>
            <person name="Mondo S."/>
            <person name="Nolan M."/>
            <person name="Ohm R."/>
            <person name="Pangilinan J."/>
            <person name="Park H.-J."/>
            <person name="Ramirez L."/>
            <person name="Alfaro M."/>
            <person name="Sun H."/>
            <person name="Tritt A."/>
            <person name="Yoshinaga Y."/>
            <person name="Zwiers L.-H."/>
            <person name="Turgeon B."/>
            <person name="Goodwin S."/>
            <person name="Spatafora J."/>
            <person name="Crous P."/>
            <person name="Grigoriev I."/>
        </authorList>
    </citation>
    <scope>NUCLEOTIDE SEQUENCE</scope>
    <source>
        <strain evidence="8">CBS 379.55</strain>
    </source>
</reference>
<dbReference type="InterPro" id="IPR023209">
    <property type="entry name" value="DAO"/>
</dbReference>
<comment type="cofactor">
    <cofactor evidence="1 6">
        <name>FAD</name>
        <dbReference type="ChEBI" id="CHEBI:57692"/>
    </cofactor>
</comment>
<name>A0A6A6JQ98_WESOR</name>
<dbReference type="GO" id="GO:0071949">
    <property type="term" value="F:FAD binding"/>
    <property type="evidence" value="ECO:0007669"/>
    <property type="project" value="InterPro"/>
</dbReference>
<dbReference type="Pfam" id="PF01266">
    <property type="entry name" value="DAO"/>
    <property type="match status" value="1"/>
</dbReference>
<keyword evidence="9" id="KW-1185">Reference proteome</keyword>